<accession>A0ABD0YIN1</accession>
<feature type="non-terminal residue" evidence="3">
    <location>
        <position position="1"/>
    </location>
</feature>
<keyword evidence="1" id="KW-0812">Transmembrane</keyword>
<dbReference type="InterPro" id="IPR000326">
    <property type="entry name" value="PAP2/HPO"/>
</dbReference>
<dbReference type="Gene3D" id="1.20.144.10">
    <property type="entry name" value="Phosphatidic acid phosphatase type 2/haloperoxidase"/>
    <property type="match status" value="1"/>
</dbReference>
<dbReference type="SUPFAM" id="SSF48317">
    <property type="entry name" value="Acid phosphatase/Vanadium-dependent haloperoxidase"/>
    <property type="match status" value="1"/>
</dbReference>
<dbReference type="Pfam" id="PF01569">
    <property type="entry name" value="PAP2"/>
    <property type="match status" value="1"/>
</dbReference>
<protein>
    <recommendedName>
        <fullName evidence="2">Phosphatidic acid phosphatase type 2/haloperoxidase domain-containing protein</fullName>
    </recommendedName>
</protein>
<dbReference type="SMART" id="SM00014">
    <property type="entry name" value="acidPPc"/>
    <property type="match status" value="1"/>
</dbReference>
<name>A0ABD0YIN1_9HEMI</name>
<feature type="transmembrane region" description="Helical" evidence="1">
    <location>
        <begin position="12"/>
        <end position="32"/>
    </location>
</feature>
<sequence length="173" mass="20269">EFYDLFQVSCHGIPWITIWLASIWIIWNKSYFEVQVNFFIGLIIDIIAVSMVKAIARRKRPPSNRSDMLFAVGPDKFSFPSGHASRACYIAFFFVWLHPVRPLLMYILWLWAAAVSCSRVLMRRHYILDVLGGVALALVETWVVYCIWFSQYTSEWLVTWITEESAENDEYNV</sequence>
<proteinExistence type="predicted"/>
<gene>
    <name evidence="3" type="ORF">AAG570_012339</name>
</gene>
<evidence type="ECO:0000313" key="3">
    <source>
        <dbReference type="EMBL" id="KAL1131102.1"/>
    </source>
</evidence>
<evidence type="ECO:0000259" key="2">
    <source>
        <dbReference type="SMART" id="SM00014"/>
    </source>
</evidence>
<organism evidence="3 4">
    <name type="scientific">Ranatra chinensis</name>
    <dbReference type="NCBI Taxonomy" id="642074"/>
    <lineage>
        <taxon>Eukaryota</taxon>
        <taxon>Metazoa</taxon>
        <taxon>Ecdysozoa</taxon>
        <taxon>Arthropoda</taxon>
        <taxon>Hexapoda</taxon>
        <taxon>Insecta</taxon>
        <taxon>Pterygota</taxon>
        <taxon>Neoptera</taxon>
        <taxon>Paraneoptera</taxon>
        <taxon>Hemiptera</taxon>
        <taxon>Heteroptera</taxon>
        <taxon>Panheteroptera</taxon>
        <taxon>Nepomorpha</taxon>
        <taxon>Nepidae</taxon>
        <taxon>Ranatrinae</taxon>
        <taxon>Ranatra</taxon>
    </lineage>
</organism>
<dbReference type="EMBL" id="JBFDAA010000007">
    <property type="protein sequence ID" value="KAL1131102.1"/>
    <property type="molecule type" value="Genomic_DNA"/>
</dbReference>
<feature type="transmembrane region" description="Helical" evidence="1">
    <location>
        <begin position="128"/>
        <end position="150"/>
    </location>
</feature>
<evidence type="ECO:0000256" key="1">
    <source>
        <dbReference type="SAM" id="Phobius"/>
    </source>
</evidence>
<dbReference type="Proteomes" id="UP001558652">
    <property type="component" value="Unassembled WGS sequence"/>
</dbReference>
<reference evidence="3 4" key="1">
    <citation type="submission" date="2024-07" db="EMBL/GenBank/DDBJ databases">
        <title>Chromosome-level genome assembly of the water stick insect Ranatra chinensis (Heteroptera: Nepidae).</title>
        <authorList>
            <person name="Liu X."/>
        </authorList>
    </citation>
    <scope>NUCLEOTIDE SEQUENCE [LARGE SCALE GENOMIC DNA]</scope>
    <source>
        <strain evidence="3">Cailab_2021Rc</strain>
        <tissue evidence="3">Muscle</tissue>
    </source>
</reference>
<keyword evidence="1" id="KW-0472">Membrane</keyword>
<comment type="caution">
    <text evidence="3">The sequence shown here is derived from an EMBL/GenBank/DDBJ whole genome shotgun (WGS) entry which is preliminary data.</text>
</comment>
<dbReference type="CDD" id="cd03391">
    <property type="entry name" value="PAP2_containing_2_like"/>
    <property type="match status" value="1"/>
</dbReference>
<dbReference type="InterPro" id="IPR036938">
    <property type="entry name" value="PAP2/HPO_sf"/>
</dbReference>
<dbReference type="PANTHER" id="PTHR14969">
    <property type="entry name" value="SPHINGOSINE-1-PHOSPHATE PHOSPHOHYDROLASE"/>
    <property type="match status" value="1"/>
</dbReference>
<keyword evidence="4" id="KW-1185">Reference proteome</keyword>
<keyword evidence="1" id="KW-1133">Transmembrane helix</keyword>
<feature type="domain" description="Phosphatidic acid phosphatase type 2/haloperoxidase" evidence="2">
    <location>
        <begin position="33"/>
        <end position="145"/>
    </location>
</feature>
<dbReference type="AlphaFoldDB" id="A0ABD0YIN1"/>
<evidence type="ECO:0000313" key="4">
    <source>
        <dbReference type="Proteomes" id="UP001558652"/>
    </source>
</evidence>
<feature type="transmembrane region" description="Helical" evidence="1">
    <location>
        <begin position="38"/>
        <end position="56"/>
    </location>
</feature>
<dbReference type="PANTHER" id="PTHR14969:SF13">
    <property type="entry name" value="AT30094P"/>
    <property type="match status" value="1"/>
</dbReference>